<dbReference type="Pfam" id="PF01243">
    <property type="entry name" value="PNPOx_N"/>
    <property type="match status" value="1"/>
</dbReference>
<dbReference type="SUPFAM" id="SSF50475">
    <property type="entry name" value="FMN-binding split barrel"/>
    <property type="match status" value="1"/>
</dbReference>
<keyword evidence="1 3" id="KW-0560">Oxidoreductase</keyword>
<reference evidence="4" key="1">
    <citation type="journal article" date="2019" name="Int. J. Syst. Evol. Microbiol.">
        <title>The Global Catalogue of Microorganisms (GCM) 10K type strain sequencing project: providing services to taxonomists for standard genome sequencing and annotation.</title>
        <authorList>
            <consortium name="The Broad Institute Genomics Platform"/>
            <consortium name="The Broad Institute Genome Sequencing Center for Infectious Disease"/>
            <person name="Wu L."/>
            <person name="Ma J."/>
        </authorList>
    </citation>
    <scope>NUCLEOTIDE SEQUENCE [LARGE SCALE GENOMIC DNA]</scope>
    <source>
        <strain evidence="4">JCM 10083</strain>
    </source>
</reference>
<dbReference type="NCBIfam" id="TIGR04023">
    <property type="entry name" value="PPOX_MSMEG_5819"/>
    <property type="match status" value="1"/>
</dbReference>
<evidence type="ECO:0000313" key="3">
    <source>
        <dbReference type="EMBL" id="MFC7600385.1"/>
    </source>
</evidence>
<dbReference type="InterPro" id="IPR052019">
    <property type="entry name" value="F420H2_bilvrd_red/Heme_oxyg"/>
</dbReference>
<organism evidence="3 4">
    <name type="scientific">Streptosporangium amethystogenes subsp. fukuiense</name>
    <dbReference type="NCBI Taxonomy" id="698418"/>
    <lineage>
        <taxon>Bacteria</taxon>
        <taxon>Bacillati</taxon>
        <taxon>Actinomycetota</taxon>
        <taxon>Actinomycetes</taxon>
        <taxon>Streptosporangiales</taxon>
        <taxon>Streptosporangiaceae</taxon>
        <taxon>Streptosporangium</taxon>
    </lineage>
</organism>
<sequence length="145" mass="16004">MSFSEQEIAYLRSQRLARIATVGADGQPDVAPVGFEFDGTHLLVGGFNPARTRKFRNVAAGNAKIAIVIDDLPSVQPWTPRYLRVYGDAQIVQRQGPRGPAPVMRIMPRVSWPYNLDGLPFSHDREVSVRRTVHTTGPADGPPQD</sequence>
<dbReference type="EMBL" id="JBHTEE010000001">
    <property type="protein sequence ID" value="MFC7600385.1"/>
    <property type="molecule type" value="Genomic_DNA"/>
</dbReference>
<gene>
    <name evidence="3" type="ORF">ACFQVD_09770</name>
</gene>
<dbReference type="PANTHER" id="PTHR35176:SF6">
    <property type="entry name" value="HEME OXYGENASE HI_0854-RELATED"/>
    <property type="match status" value="1"/>
</dbReference>
<evidence type="ECO:0000256" key="1">
    <source>
        <dbReference type="ARBA" id="ARBA00023002"/>
    </source>
</evidence>
<proteinExistence type="predicted"/>
<dbReference type="InterPro" id="IPR024031">
    <property type="entry name" value="MSMEG_5819/OxyR"/>
</dbReference>
<protein>
    <submittedName>
        <fullName evidence="3">PPOX class F420-dependent oxidoreductase</fullName>
        <ecNumber evidence="3">1.-.-.-</ecNumber>
    </submittedName>
</protein>
<keyword evidence="4" id="KW-1185">Reference proteome</keyword>
<dbReference type="PANTHER" id="PTHR35176">
    <property type="entry name" value="HEME OXYGENASE HI_0854-RELATED"/>
    <property type="match status" value="1"/>
</dbReference>
<dbReference type="GO" id="GO:0016491">
    <property type="term" value="F:oxidoreductase activity"/>
    <property type="evidence" value="ECO:0007669"/>
    <property type="project" value="UniProtKB-KW"/>
</dbReference>
<feature type="domain" description="Pyridoxamine 5'-phosphate oxidase N-terminal" evidence="2">
    <location>
        <begin position="9"/>
        <end position="95"/>
    </location>
</feature>
<dbReference type="InterPro" id="IPR011576">
    <property type="entry name" value="Pyridox_Oxase_N"/>
</dbReference>
<comment type="caution">
    <text evidence="3">The sequence shown here is derived from an EMBL/GenBank/DDBJ whole genome shotgun (WGS) entry which is preliminary data.</text>
</comment>
<dbReference type="RefSeq" id="WP_343973992.1">
    <property type="nucleotide sequence ID" value="NZ_BAAAGK010000116.1"/>
</dbReference>
<dbReference type="InterPro" id="IPR012349">
    <property type="entry name" value="Split_barrel_FMN-bd"/>
</dbReference>
<dbReference type="Proteomes" id="UP001596514">
    <property type="component" value="Unassembled WGS sequence"/>
</dbReference>
<dbReference type="EC" id="1.-.-.-" evidence="3"/>
<dbReference type="Gene3D" id="2.30.110.10">
    <property type="entry name" value="Electron Transport, Fmn-binding Protein, Chain A"/>
    <property type="match status" value="1"/>
</dbReference>
<evidence type="ECO:0000313" key="4">
    <source>
        <dbReference type="Proteomes" id="UP001596514"/>
    </source>
</evidence>
<evidence type="ECO:0000259" key="2">
    <source>
        <dbReference type="Pfam" id="PF01243"/>
    </source>
</evidence>
<name>A0ABW2SVT3_9ACTN</name>
<accession>A0ABW2SVT3</accession>